<proteinExistence type="predicted"/>
<dbReference type="EMBL" id="OY660871">
    <property type="protein sequence ID" value="CAJ1062918.1"/>
    <property type="molecule type" value="Genomic_DNA"/>
</dbReference>
<evidence type="ECO:0000313" key="2">
    <source>
        <dbReference type="EMBL" id="CAJ1062918.1"/>
    </source>
</evidence>
<sequence length="119" mass="13410">MTTQTCRSNTDNIENVFSVEQIHRKSRYKLTRTELAVATGPARRRQSRVWSELAGTEEEAAVWTGWTALSSRAFQNLPGASLKQREEEEKEEEREEVGLPAGMFQTNYDPGGTAAFNVD</sequence>
<evidence type="ECO:0000256" key="1">
    <source>
        <dbReference type="SAM" id="MobiDB-lite"/>
    </source>
</evidence>
<organism evidence="2 3">
    <name type="scientific">Xyrichtys novacula</name>
    <name type="common">Pearly razorfish</name>
    <name type="synonym">Hemipteronotus novacula</name>
    <dbReference type="NCBI Taxonomy" id="13765"/>
    <lineage>
        <taxon>Eukaryota</taxon>
        <taxon>Metazoa</taxon>
        <taxon>Chordata</taxon>
        <taxon>Craniata</taxon>
        <taxon>Vertebrata</taxon>
        <taxon>Euteleostomi</taxon>
        <taxon>Actinopterygii</taxon>
        <taxon>Neopterygii</taxon>
        <taxon>Teleostei</taxon>
        <taxon>Neoteleostei</taxon>
        <taxon>Acanthomorphata</taxon>
        <taxon>Eupercaria</taxon>
        <taxon>Labriformes</taxon>
        <taxon>Labridae</taxon>
        <taxon>Xyrichtys</taxon>
    </lineage>
</organism>
<gene>
    <name evidence="2" type="ORF">XNOV1_A023576</name>
</gene>
<keyword evidence="3" id="KW-1185">Reference proteome</keyword>
<accession>A0AAV1FR82</accession>
<dbReference type="Proteomes" id="UP001178508">
    <property type="component" value="Chromosome 8"/>
</dbReference>
<evidence type="ECO:0000313" key="3">
    <source>
        <dbReference type="Proteomes" id="UP001178508"/>
    </source>
</evidence>
<reference evidence="2" key="1">
    <citation type="submission" date="2023-08" db="EMBL/GenBank/DDBJ databases">
        <authorList>
            <person name="Alioto T."/>
            <person name="Alioto T."/>
            <person name="Gomez Garrido J."/>
        </authorList>
    </citation>
    <scope>NUCLEOTIDE SEQUENCE</scope>
</reference>
<protein>
    <submittedName>
        <fullName evidence="2">Uncharacterized protein</fullName>
    </submittedName>
</protein>
<name>A0AAV1FR82_XYRNO</name>
<dbReference type="AlphaFoldDB" id="A0AAV1FR82"/>
<feature type="region of interest" description="Disordered" evidence="1">
    <location>
        <begin position="80"/>
        <end position="119"/>
    </location>
</feature>